<evidence type="ECO:0000313" key="3">
    <source>
        <dbReference type="Proteomes" id="UP001521116"/>
    </source>
</evidence>
<reference evidence="2 3" key="1">
    <citation type="submission" date="2024-02" db="EMBL/GenBank/DDBJ databases">
        <title>De novo assembly and annotation of 12 fungi associated with fruit tree decline syndrome in Ontario, Canada.</title>
        <authorList>
            <person name="Sulman M."/>
            <person name="Ellouze W."/>
            <person name="Ilyukhin E."/>
        </authorList>
    </citation>
    <scope>NUCLEOTIDE SEQUENCE [LARGE SCALE GENOMIC DNA]</scope>
    <source>
        <strain evidence="2 3">M1-105</strain>
    </source>
</reference>
<feature type="compositionally biased region" description="Acidic residues" evidence="1">
    <location>
        <begin position="1"/>
        <end position="11"/>
    </location>
</feature>
<feature type="region of interest" description="Disordered" evidence="1">
    <location>
        <begin position="1"/>
        <end position="76"/>
    </location>
</feature>
<organism evidence="2 3">
    <name type="scientific">Neofusicoccum ribis</name>
    <dbReference type="NCBI Taxonomy" id="45134"/>
    <lineage>
        <taxon>Eukaryota</taxon>
        <taxon>Fungi</taxon>
        <taxon>Dikarya</taxon>
        <taxon>Ascomycota</taxon>
        <taxon>Pezizomycotina</taxon>
        <taxon>Dothideomycetes</taxon>
        <taxon>Dothideomycetes incertae sedis</taxon>
        <taxon>Botryosphaeriales</taxon>
        <taxon>Botryosphaeriaceae</taxon>
        <taxon>Neofusicoccum</taxon>
    </lineage>
</organism>
<gene>
    <name evidence="2" type="ORF">SLS56_012092</name>
</gene>
<proteinExistence type="predicted"/>
<dbReference type="Proteomes" id="UP001521116">
    <property type="component" value="Unassembled WGS sequence"/>
</dbReference>
<name>A0ABR3S9T8_9PEZI</name>
<keyword evidence="3" id="KW-1185">Reference proteome</keyword>
<dbReference type="EMBL" id="JAJVDC020000386">
    <property type="protein sequence ID" value="KAL1614453.1"/>
    <property type="molecule type" value="Genomic_DNA"/>
</dbReference>
<protein>
    <submittedName>
        <fullName evidence="2">Uncharacterized protein</fullName>
    </submittedName>
</protein>
<sequence>MTGNTDLEEEENHPGRNMLDRTLRVYPISGRGSKGTESGQLQFLRAKSKAVPMQGRKGKQGPLDGKPGSRVPRDGYAEQNFAQGLLAEGSERDAVLD</sequence>
<accession>A0ABR3S9T8</accession>
<comment type="caution">
    <text evidence="2">The sequence shown here is derived from an EMBL/GenBank/DDBJ whole genome shotgun (WGS) entry which is preliminary data.</text>
</comment>
<evidence type="ECO:0000313" key="2">
    <source>
        <dbReference type="EMBL" id="KAL1614453.1"/>
    </source>
</evidence>
<evidence type="ECO:0000256" key="1">
    <source>
        <dbReference type="SAM" id="MobiDB-lite"/>
    </source>
</evidence>
<feature type="compositionally biased region" description="Basic and acidic residues" evidence="1">
    <location>
        <begin position="12"/>
        <end position="23"/>
    </location>
</feature>